<keyword evidence="3" id="KW-1185">Reference proteome</keyword>
<feature type="compositionally biased region" description="Polar residues" evidence="1">
    <location>
        <begin position="44"/>
        <end position="56"/>
    </location>
</feature>
<name>A0A387H418_9ACTN</name>
<feature type="region of interest" description="Disordered" evidence="1">
    <location>
        <begin position="143"/>
        <end position="169"/>
    </location>
</feature>
<proteinExistence type="predicted"/>
<evidence type="ECO:0000256" key="1">
    <source>
        <dbReference type="SAM" id="MobiDB-lite"/>
    </source>
</evidence>
<dbReference type="Proteomes" id="UP000271554">
    <property type="component" value="Chromosome"/>
</dbReference>
<feature type="compositionally biased region" description="Basic residues" evidence="1">
    <location>
        <begin position="299"/>
        <end position="310"/>
    </location>
</feature>
<accession>A0A387H418</accession>
<evidence type="ECO:0000313" key="2">
    <source>
        <dbReference type="EMBL" id="AYG77899.1"/>
    </source>
</evidence>
<organism evidence="2 3">
    <name type="scientific">Streptomyces hundungensis</name>
    <dbReference type="NCBI Taxonomy" id="1077946"/>
    <lineage>
        <taxon>Bacteria</taxon>
        <taxon>Bacillati</taxon>
        <taxon>Actinomycetota</taxon>
        <taxon>Actinomycetes</taxon>
        <taxon>Kitasatosporales</taxon>
        <taxon>Streptomycetaceae</taxon>
        <taxon>Streptomyces</taxon>
    </lineage>
</organism>
<dbReference type="EMBL" id="CP032698">
    <property type="protein sequence ID" value="AYG77899.1"/>
    <property type="molecule type" value="Genomic_DNA"/>
</dbReference>
<sequence length="398" mass="41628">MPSASSPYTTIEEWEEAAAAQRAAARGVARLIADTLRHQFAGPPTSSSISLPNTTAPHACSLTPSAMRGAPSSTTSKTTSCRRSGMALRSAPHGGTSAPGTPSTYGASCAASTRPEPSSTTTPRTCALTMTRRRPPCPACCSTPPRAPHPSTTRTTPTPANGCSGPTARSRSLNTEGRIAMPEFLDLPGRSTAERQALTPHHQQLSKGETVSKQGVFAALERSGHYAGLMVALAGTKSRMRAQENSVALEFFGNRSTDCRPRPGGSLVCGARRPGEPRFQLHHCRARGSAMVVGPRGARSGRRTASRGPRRPQVTAGFSVIPNRMEQRDAAWGLGARFLGALCSGDPAWTAKAATRRMVAESLARCAASQDAVRDGARVPSEPPGSASSGNSHTEPRG</sequence>
<gene>
    <name evidence="2" type="ORF">DWB77_00006</name>
</gene>
<feature type="region of interest" description="Disordered" evidence="1">
    <location>
        <begin position="43"/>
        <end position="124"/>
    </location>
</feature>
<dbReference type="AlphaFoldDB" id="A0A387H418"/>
<reference evidence="2 3" key="1">
    <citation type="submission" date="2018-10" db="EMBL/GenBank/DDBJ databases">
        <title>Relationship between Morphology and Antimicrobial Activity in Streptomyces.</title>
        <authorList>
            <person name="Kang H.J."/>
            <person name="Kim S.B."/>
        </authorList>
    </citation>
    <scope>NUCLEOTIDE SEQUENCE [LARGE SCALE GENOMIC DNA]</scope>
    <source>
        <strain evidence="2 3">BH38</strain>
    </source>
</reference>
<feature type="compositionally biased region" description="Low complexity" evidence="1">
    <location>
        <begin position="149"/>
        <end position="160"/>
    </location>
</feature>
<evidence type="ECO:0000313" key="3">
    <source>
        <dbReference type="Proteomes" id="UP000271554"/>
    </source>
</evidence>
<feature type="region of interest" description="Disordered" evidence="1">
    <location>
        <begin position="369"/>
        <end position="398"/>
    </location>
</feature>
<feature type="compositionally biased region" description="Polar residues" evidence="1">
    <location>
        <begin position="386"/>
        <end position="398"/>
    </location>
</feature>
<protein>
    <submittedName>
        <fullName evidence="2">Uncharacterized protein</fullName>
    </submittedName>
</protein>
<feature type="compositionally biased region" description="Low complexity" evidence="1">
    <location>
        <begin position="112"/>
        <end position="124"/>
    </location>
</feature>
<dbReference type="KEGG" id="shun:DWB77_00006"/>
<feature type="region of interest" description="Disordered" evidence="1">
    <location>
        <begin position="293"/>
        <end position="314"/>
    </location>
</feature>